<dbReference type="AlphaFoldDB" id="A0A0N0DET2"/>
<gene>
    <name evidence="1" type="ORF">FLAG1_05517</name>
</gene>
<accession>A0A0N0DET2</accession>
<evidence type="ECO:0000313" key="2">
    <source>
        <dbReference type="Proteomes" id="UP000037904"/>
    </source>
</evidence>
<evidence type="ECO:0000313" key="1">
    <source>
        <dbReference type="EMBL" id="KPA41621.1"/>
    </source>
</evidence>
<dbReference type="Proteomes" id="UP000037904">
    <property type="component" value="Unassembled WGS sequence"/>
</dbReference>
<protein>
    <submittedName>
        <fullName evidence="1">Uncharacterized protein</fullName>
    </submittedName>
</protein>
<organism evidence="1 2">
    <name type="scientific">Fusarium langsethiae</name>
    <dbReference type="NCBI Taxonomy" id="179993"/>
    <lineage>
        <taxon>Eukaryota</taxon>
        <taxon>Fungi</taxon>
        <taxon>Dikarya</taxon>
        <taxon>Ascomycota</taxon>
        <taxon>Pezizomycotina</taxon>
        <taxon>Sordariomycetes</taxon>
        <taxon>Hypocreomycetidae</taxon>
        <taxon>Hypocreales</taxon>
        <taxon>Nectriaceae</taxon>
        <taxon>Fusarium</taxon>
    </lineage>
</organism>
<sequence length="82" mass="9654">MSLISLTDRVNERECRSAEARNFEDLRLHIKRHSIQPSLVKYVLSHAMIRAVSVSIVYFLRPETTFFFSRRQLSLFRVKAAN</sequence>
<name>A0A0N0DET2_FUSLA</name>
<proteinExistence type="predicted"/>
<dbReference type="EMBL" id="JXCE01000091">
    <property type="protein sequence ID" value="KPA41621.1"/>
    <property type="molecule type" value="Genomic_DNA"/>
</dbReference>
<keyword evidence="2" id="KW-1185">Reference proteome</keyword>
<comment type="caution">
    <text evidence="1">The sequence shown here is derived from an EMBL/GenBank/DDBJ whole genome shotgun (WGS) entry which is preliminary data.</text>
</comment>
<reference evidence="1 2" key="1">
    <citation type="submission" date="2015-04" db="EMBL/GenBank/DDBJ databases">
        <title>The draft genome sequence of Fusarium langsethiae, a T-2/HT-2 mycotoxin producer.</title>
        <authorList>
            <person name="Lysoe E."/>
            <person name="Divon H.H."/>
            <person name="Terzi V."/>
            <person name="Orru L."/>
            <person name="Lamontanara A."/>
            <person name="Kolseth A.-K."/>
            <person name="Frandsen R.J."/>
            <person name="Nielsen K."/>
            <person name="Thrane U."/>
        </authorList>
    </citation>
    <scope>NUCLEOTIDE SEQUENCE [LARGE SCALE GENOMIC DNA]</scope>
    <source>
        <strain evidence="1 2">Fl201059</strain>
    </source>
</reference>